<name>A0A164SUZ4_DAUCS</name>
<dbReference type="AlphaFoldDB" id="A0A164SUZ4"/>
<organism evidence="1">
    <name type="scientific">Daucus carota subsp. sativus</name>
    <name type="common">Carrot</name>
    <dbReference type="NCBI Taxonomy" id="79200"/>
    <lineage>
        <taxon>Eukaryota</taxon>
        <taxon>Viridiplantae</taxon>
        <taxon>Streptophyta</taxon>
        <taxon>Embryophyta</taxon>
        <taxon>Tracheophyta</taxon>
        <taxon>Spermatophyta</taxon>
        <taxon>Magnoliopsida</taxon>
        <taxon>eudicotyledons</taxon>
        <taxon>Gunneridae</taxon>
        <taxon>Pentapetalae</taxon>
        <taxon>asterids</taxon>
        <taxon>campanulids</taxon>
        <taxon>Apiales</taxon>
        <taxon>Apiaceae</taxon>
        <taxon>Apioideae</taxon>
        <taxon>Scandiceae</taxon>
        <taxon>Daucinae</taxon>
        <taxon>Daucus</taxon>
        <taxon>Daucus sect. Daucus</taxon>
    </lineage>
</organism>
<protein>
    <submittedName>
        <fullName evidence="1">Uncharacterized protein</fullName>
    </submittedName>
</protein>
<gene>
    <name evidence="1" type="ORF">DCAR_023808</name>
</gene>
<evidence type="ECO:0000313" key="1">
    <source>
        <dbReference type="EMBL" id="KZM86674.1"/>
    </source>
</evidence>
<dbReference type="EMBL" id="LNRQ01000007">
    <property type="protein sequence ID" value="KZM86674.1"/>
    <property type="molecule type" value="Genomic_DNA"/>
</dbReference>
<proteinExistence type="predicted"/>
<dbReference type="Gramene" id="KZM86674">
    <property type="protein sequence ID" value="KZM86674"/>
    <property type="gene ID" value="DCAR_023808"/>
</dbReference>
<reference evidence="1" key="1">
    <citation type="journal article" date="2016" name="Nat. Genet.">
        <title>A high-quality carrot genome assembly provides new insights into carotenoid accumulation and asterid genome evolution.</title>
        <authorList>
            <person name="Iorizzo M."/>
            <person name="Ellison S."/>
            <person name="Senalik D."/>
            <person name="Zeng P."/>
            <person name="Satapoomin P."/>
            <person name="Huang J."/>
            <person name="Bowman M."/>
            <person name="Iovene M."/>
            <person name="Sanseverino W."/>
            <person name="Cavagnaro P."/>
            <person name="Yildiz M."/>
            <person name="Macko-Podgorni A."/>
            <person name="Moranska E."/>
            <person name="Grzebelus E."/>
            <person name="Grzebelus D."/>
            <person name="Ashrafi H."/>
            <person name="Zheng Z."/>
            <person name="Cheng S."/>
            <person name="Spooner D."/>
            <person name="Van Deynze A."/>
            <person name="Simon P."/>
        </authorList>
    </citation>
    <scope>NUCLEOTIDE SEQUENCE [LARGE SCALE GENOMIC DNA]</scope>
    <source>
        <tissue evidence="1">Leaf</tissue>
    </source>
</reference>
<comment type="caution">
    <text evidence="1">The sequence shown here is derived from an EMBL/GenBank/DDBJ whole genome shotgun (WGS) entry which is preliminary data.</text>
</comment>
<sequence length="53" mass="6194">MGMQKCRLHENLFTDESNVSKAIGRHMTGHLRRLKKIDRNRTILKIGRCMEIG</sequence>
<accession>A0A164SUZ4</accession>